<organism evidence="1 2">
    <name type="scientific">Ascobolus immersus RN42</name>
    <dbReference type="NCBI Taxonomy" id="1160509"/>
    <lineage>
        <taxon>Eukaryota</taxon>
        <taxon>Fungi</taxon>
        <taxon>Dikarya</taxon>
        <taxon>Ascomycota</taxon>
        <taxon>Pezizomycotina</taxon>
        <taxon>Pezizomycetes</taxon>
        <taxon>Pezizales</taxon>
        <taxon>Ascobolaceae</taxon>
        <taxon>Ascobolus</taxon>
    </lineage>
</organism>
<reference evidence="1 2" key="1">
    <citation type="journal article" date="2018" name="Nat. Ecol. Evol.">
        <title>Pezizomycetes genomes reveal the molecular basis of ectomycorrhizal truffle lifestyle.</title>
        <authorList>
            <person name="Murat C."/>
            <person name="Payen T."/>
            <person name="Noel B."/>
            <person name="Kuo A."/>
            <person name="Morin E."/>
            <person name="Chen J."/>
            <person name="Kohler A."/>
            <person name="Krizsan K."/>
            <person name="Balestrini R."/>
            <person name="Da Silva C."/>
            <person name="Montanini B."/>
            <person name="Hainaut M."/>
            <person name="Levati E."/>
            <person name="Barry K.W."/>
            <person name="Belfiori B."/>
            <person name="Cichocki N."/>
            <person name="Clum A."/>
            <person name="Dockter R.B."/>
            <person name="Fauchery L."/>
            <person name="Guy J."/>
            <person name="Iotti M."/>
            <person name="Le Tacon F."/>
            <person name="Lindquist E.A."/>
            <person name="Lipzen A."/>
            <person name="Malagnac F."/>
            <person name="Mello A."/>
            <person name="Molinier V."/>
            <person name="Miyauchi S."/>
            <person name="Poulain J."/>
            <person name="Riccioni C."/>
            <person name="Rubini A."/>
            <person name="Sitrit Y."/>
            <person name="Splivallo R."/>
            <person name="Traeger S."/>
            <person name="Wang M."/>
            <person name="Zifcakova L."/>
            <person name="Wipf D."/>
            <person name="Zambonelli A."/>
            <person name="Paolocci F."/>
            <person name="Nowrousian M."/>
            <person name="Ottonello S."/>
            <person name="Baldrian P."/>
            <person name="Spatafora J.W."/>
            <person name="Henrissat B."/>
            <person name="Nagy L.G."/>
            <person name="Aury J.M."/>
            <person name="Wincker P."/>
            <person name="Grigoriev I.V."/>
            <person name="Bonfante P."/>
            <person name="Martin F.M."/>
        </authorList>
    </citation>
    <scope>NUCLEOTIDE SEQUENCE [LARGE SCALE GENOMIC DNA]</scope>
    <source>
        <strain evidence="1 2">RN42</strain>
    </source>
</reference>
<evidence type="ECO:0000313" key="2">
    <source>
        <dbReference type="Proteomes" id="UP000275078"/>
    </source>
</evidence>
<name>A0A3N4HT86_ASCIM</name>
<dbReference type="EMBL" id="ML119743">
    <property type="protein sequence ID" value="RPA76507.1"/>
    <property type="molecule type" value="Genomic_DNA"/>
</dbReference>
<accession>A0A3N4HT86</accession>
<keyword evidence="2" id="KW-1185">Reference proteome</keyword>
<sequence>MASFQTIPFELRLAISDQIVDWRDLSAFRHLDRANYSLLTNNQLIARFPVPDCILDYERYVSVQVISNRLLGKVVLKAFDASTLSVTNYTSEPPASSTLLVDETVTTRIPKSLRPYLSDHLLGSILGRNFHFLLLKIAKQDAKFKKPDENARQRHIDKAIWLLRHFGCIDGIRSMLPVREIDDLLHAHDLVRISSNLTEYLDGSYRDYKHTELYEYPHMATFTNIPAEVRIEIAHIITSWTDYTSYRHLDKTNYSLFTNYSVIQKFPVDEPVLEFGRIIRRLALCSYEFGWEVIDLLSTCGIKIQPKRTADHYRPHATAPGHFCPSFDVLRSIRERHLHFLLLKITNRNFVCELPTLLNRNQYVRSAEELMEYTLSGGTGCMVPLTKPELNKIMKKSLVKDACTYLSFCFQQPEAVMSEAFSKTSFYQRFSFVLAEAAVVALPATDHPWSTVEGLKLGMKKIGEDLCGAHFFINGFERLFYLSNPDVTKDTSIPRETAAMGERLKLLDACCLRRT</sequence>
<dbReference type="AlphaFoldDB" id="A0A3N4HT86"/>
<evidence type="ECO:0000313" key="1">
    <source>
        <dbReference type="EMBL" id="RPA76507.1"/>
    </source>
</evidence>
<protein>
    <submittedName>
        <fullName evidence="1">Uncharacterized protein</fullName>
    </submittedName>
</protein>
<dbReference type="Proteomes" id="UP000275078">
    <property type="component" value="Unassembled WGS sequence"/>
</dbReference>
<gene>
    <name evidence="1" type="ORF">BJ508DRAFT_331056</name>
</gene>
<proteinExistence type="predicted"/>